<dbReference type="SMART" id="SM00829">
    <property type="entry name" value="PKS_ER"/>
    <property type="match status" value="1"/>
</dbReference>
<dbReference type="InterPro" id="IPR041694">
    <property type="entry name" value="ADH_N_2"/>
</dbReference>
<keyword evidence="4" id="KW-1185">Reference proteome</keyword>
<accession>A0ABS4UJ58</accession>
<evidence type="ECO:0000259" key="2">
    <source>
        <dbReference type="SMART" id="SM00829"/>
    </source>
</evidence>
<dbReference type="InterPro" id="IPR020843">
    <property type="entry name" value="ER"/>
</dbReference>
<dbReference type="InterPro" id="IPR045010">
    <property type="entry name" value="MDR_fam"/>
</dbReference>
<dbReference type="Gene3D" id="3.40.50.720">
    <property type="entry name" value="NAD(P)-binding Rossmann-like Domain"/>
    <property type="match status" value="1"/>
</dbReference>
<dbReference type="EMBL" id="JAGINT010000001">
    <property type="protein sequence ID" value="MBP2351692.1"/>
    <property type="molecule type" value="Genomic_DNA"/>
</dbReference>
<dbReference type="PANTHER" id="PTHR43205">
    <property type="entry name" value="PROSTAGLANDIN REDUCTASE"/>
    <property type="match status" value="1"/>
</dbReference>
<evidence type="ECO:0000256" key="1">
    <source>
        <dbReference type="ARBA" id="ARBA00023002"/>
    </source>
</evidence>
<evidence type="ECO:0000313" key="3">
    <source>
        <dbReference type="EMBL" id="MBP2351692.1"/>
    </source>
</evidence>
<dbReference type="Proteomes" id="UP000755585">
    <property type="component" value="Unassembled WGS sequence"/>
</dbReference>
<dbReference type="PANTHER" id="PTHR43205:SF7">
    <property type="entry name" value="PROSTAGLANDIN REDUCTASE 1"/>
    <property type="match status" value="1"/>
</dbReference>
<dbReference type="InterPro" id="IPR013149">
    <property type="entry name" value="ADH-like_C"/>
</dbReference>
<keyword evidence="1" id="KW-0560">Oxidoreductase</keyword>
<dbReference type="RefSeq" id="WP_209694567.1">
    <property type="nucleotide sequence ID" value="NZ_BAAAVU010000013.1"/>
</dbReference>
<dbReference type="SUPFAM" id="SSF51735">
    <property type="entry name" value="NAD(P)-binding Rossmann-fold domains"/>
    <property type="match status" value="1"/>
</dbReference>
<dbReference type="Pfam" id="PF00107">
    <property type="entry name" value="ADH_zinc_N"/>
    <property type="match status" value="1"/>
</dbReference>
<organism evidence="3 4">
    <name type="scientific">Kribbella aluminosa</name>
    <dbReference type="NCBI Taxonomy" id="416017"/>
    <lineage>
        <taxon>Bacteria</taxon>
        <taxon>Bacillati</taxon>
        <taxon>Actinomycetota</taxon>
        <taxon>Actinomycetes</taxon>
        <taxon>Propionibacteriales</taxon>
        <taxon>Kribbellaceae</taxon>
        <taxon>Kribbella</taxon>
    </lineage>
</organism>
<feature type="domain" description="Enoyl reductase (ER)" evidence="2">
    <location>
        <begin position="21"/>
        <end position="329"/>
    </location>
</feature>
<dbReference type="SUPFAM" id="SSF50129">
    <property type="entry name" value="GroES-like"/>
    <property type="match status" value="1"/>
</dbReference>
<gene>
    <name evidence="3" type="ORF">JOF29_002775</name>
</gene>
<dbReference type="InterPro" id="IPR036291">
    <property type="entry name" value="NAD(P)-bd_dom_sf"/>
</dbReference>
<sequence>MTLPPTGLAAHLRTRPRGLPTADDFEIAPVRLASPGPGEVVVRNLFLSLDPAMLMLIAGLPGLPMPIYEIGEPMYGAAVGEVVESHDPALPAGELVLHQLGWREYAVAPAAQFRPVERGPESPSIHLHSGLVAYTGLRLAPLRTGDTVYISSAAGAIGSLAGQIAKLLGAGRVIGSTGSAQKVGRLIDDLGYDAAFEYHDGPVAKLLRASAPDGIDVYFDNVGGSHLRAAIDVLNPHGRIVLCGALEHQLSDSADPRIDPFPLLAKRITVQGFTVGEHQDLAPEYRRLLRDWLTAGAIRPAETIVDGLRNAPQALLDLANGNRVGKTVVRL</sequence>
<evidence type="ECO:0000313" key="4">
    <source>
        <dbReference type="Proteomes" id="UP000755585"/>
    </source>
</evidence>
<dbReference type="Gene3D" id="3.90.180.10">
    <property type="entry name" value="Medium-chain alcohol dehydrogenases, catalytic domain"/>
    <property type="match status" value="1"/>
</dbReference>
<dbReference type="InterPro" id="IPR011032">
    <property type="entry name" value="GroES-like_sf"/>
</dbReference>
<protein>
    <submittedName>
        <fullName evidence="3">NADPH-dependent curcumin reductase CurA</fullName>
    </submittedName>
</protein>
<comment type="caution">
    <text evidence="3">The sequence shown here is derived from an EMBL/GenBank/DDBJ whole genome shotgun (WGS) entry which is preliminary data.</text>
</comment>
<dbReference type="CDD" id="cd05288">
    <property type="entry name" value="PGDH"/>
    <property type="match status" value="1"/>
</dbReference>
<reference evidence="3 4" key="1">
    <citation type="submission" date="2021-03" db="EMBL/GenBank/DDBJ databases">
        <title>Sequencing the genomes of 1000 actinobacteria strains.</title>
        <authorList>
            <person name="Klenk H.-P."/>
        </authorList>
    </citation>
    <scope>NUCLEOTIDE SEQUENCE [LARGE SCALE GENOMIC DNA]</scope>
    <source>
        <strain evidence="3 4">DSM 18824</strain>
    </source>
</reference>
<dbReference type="Pfam" id="PF16884">
    <property type="entry name" value="ADH_N_2"/>
    <property type="match status" value="1"/>
</dbReference>
<proteinExistence type="predicted"/>
<name>A0ABS4UJ58_9ACTN</name>